<organism evidence="1 2">
    <name type="scientific">Austropuccinia psidii MF-1</name>
    <dbReference type="NCBI Taxonomy" id="1389203"/>
    <lineage>
        <taxon>Eukaryota</taxon>
        <taxon>Fungi</taxon>
        <taxon>Dikarya</taxon>
        <taxon>Basidiomycota</taxon>
        <taxon>Pucciniomycotina</taxon>
        <taxon>Pucciniomycetes</taxon>
        <taxon>Pucciniales</taxon>
        <taxon>Sphaerophragmiaceae</taxon>
        <taxon>Austropuccinia</taxon>
    </lineage>
</organism>
<dbReference type="Proteomes" id="UP000765509">
    <property type="component" value="Unassembled WGS sequence"/>
</dbReference>
<protein>
    <submittedName>
        <fullName evidence="1">Uncharacterized protein</fullName>
    </submittedName>
</protein>
<sequence length="89" mass="10812">MRGFHRVREIQYDPPTPQRPVLMEHMRQDIQPQIWLAQTRGNLQESFSKRYPSTNSWGLQKRWNHKRNSILLEEREDNIRTNQPTIQAM</sequence>
<reference evidence="1" key="1">
    <citation type="submission" date="2021-03" db="EMBL/GenBank/DDBJ databases">
        <title>Draft genome sequence of rust myrtle Austropuccinia psidii MF-1, a brazilian biotype.</title>
        <authorList>
            <person name="Quecine M.C."/>
            <person name="Pachon D.M.R."/>
            <person name="Bonatelli M.L."/>
            <person name="Correr F.H."/>
            <person name="Franceschini L.M."/>
            <person name="Leite T.F."/>
            <person name="Margarido G.R.A."/>
            <person name="Almeida C.A."/>
            <person name="Ferrarezi J.A."/>
            <person name="Labate C.A."/>
        </authorList>
    </citation>
    <scope>NUCLEOTIDE SEQUENCE</scope>
    <source>
        <strain evidence="1">MF-1</strain>
    </source>
</reference>
<keyword evidence="2" id="KW-1185">Reference proteome</keyword>
<proteinExistence type="predicted"/>
<accession>A0A9Q3GM87</accession>
<gene>
    <name evidence="1" type="ORF">O181_011775</name>
</gene>
<evidence type="ECO:0000313" key="1">
    <source>
        <dbReference type="EMBL" id="MBW0472060.1"/>
    </source>
</evidence>
<dbReference type="AlphaFoldDB" id="A0A9Q3GM87"/>
<name>A0A9Q3GM87_9BASI</name>
<dbReference type="EMBL" id="AVOT02002955">
    <property type="protein sequence ID" value="MBW0472060.1"/>
    <property type="molecule type" value="Genomic_DNA"/>
</dbReference>
<comment type="caution">
    <text evidence="1">The sequence shown here is derived from an EMBL/GenBank/DDBJ whole genome shotgun (WGS) entry which is preliminary data.</text>
</comment>
<evidence type="ECO:0000313" key="2">
    <source>
        <dbReference type="Proteomes" id="UP000765509"/>
    </source>
</evidence>